<dbReference type="PANTHER" id="PTHR47163">
    <property type="entry name" value="DDE_TNP_IS1595 DOMAIN-CONTAINING PROTEIN"/>
    <property type="match status" value="1"/>
</dbReference>
<dbReference type="OrthoDB" id="10052789at2759"/>
<feature type="domain" description="ISXO2-like transposase" evidence="1">
    <location>
        <begin position="13"/>
        <end position="95"/>
    </location>
</feature>
<gene>
    <name evidence="2" type="ORF">RF11_01307</name>
</gene>
<reference evidence="2 3" key="1">
    <citation type="journal article" date="2014" name="Genome Biol. Evol.">
        <title>The genome of the myxosporean Thelohanellus kitauei shows adaptations to nutrient acquisition within its fish host.</title>
        <authorList>
            <person name="Yang Y."/>
            <person name="Xiong J."/>
            <person name="Zhou Z."/>
            <person name="Huo F."/>
            <person name="Miao W."/>
            <person name="Ran C."/>
            <person name="Liu Y."/>
            <person name="Zhang J."/>
            <person name="Feng J."/>
            <person name="Wang M."/>
            <person name="Wang M."/>
            <person name="Wang L."/>
            <person name="Yao B."/>
        </authorList>
    </citation>
    <scope>NUCLEOTIDE SEQUENCE [LARGE SCALE GENOMIC DNA]</scope>
    <source>
        <strain evidence="2">Wuqing</strain>
    </source>
</reference>
<dbReference type="Proteomes" id="UP000031668">
    <property type="component" value="Unassembled WGS sequence"/>
</dbReference>
<dbReference type="InterPro" id="IPR024445">
    <property type="entry name" value="Tnp_ISXO2-like"/>
</dbReference>
<organism evidence="2 3">
    <name type="scientific">Thelohanellus kitauei</name>
    <name type="common">Myxosporean</name>
    <dbReference type="NCBI Taxonomy" id="669202"/>
    <lineage>
        <taxon>Eukaryota</taxon>
        <taxon>Metazoa</taxon>
        <taxon>Cnidaria</taxon>
        <taxon>Myxozoa</taxon>
        <taxon>Myxosporea</taxon>
        <taxon>Bivalvulida</taxon>
        <taxon>Platysporina</taxon>
        <taxon>Myxobolidae</taxon>
        <taxon>Thelohanellus</taxon>
    </lineage>
</organism>
<dbReference type="PANTHER" id="PTHR47163:SF2">
    <property type="entry name" value="SI:DKEY-17M8.2"/>
    <property type="match status" value="1"/>
</dbReference>
<accession>A0A0C2JC74</accession>
<comment type="caution">
    <text evidence="2">The sequence shown here is derived from an EMBL/GenBank/DDBJ whole genome shotgun (WGS) entry which is preliminary data.</text>
</comment>
<dbReference type="InterPro" id="IPR053164">
    <property type="entry name" value="IS1016-like_transposase"/>
</dbReference>
<protein>
    <recommendedName>
        <fullName evidence="1">ISXO2-like transposase domain-containing protein</fullName>
    </recommendedName>
</protein>
<keyword evidence="3" id="KW-1185">Reference proteome</keyword>
<sequence>MELTVLRNRNIPKEILSRNVAPGSIIVTDGFGCYSGLENEYVREVFIHEHEFVNADGYHTQRIEATRGACKRLFRRNTNKKREMTFFYLCEYVFRKKFPKDTLTEAFLMVSLMYPLH</sequence>
<dbReference type="Pfam" id="PF12762">
    <property type="entry name" value="DDE_Tnp_IS1595"/>
    <property type="match status" value="1"/>
</dbReference>
<proteinExistence type="predicted"/>
<dbReference type="AlphaFoldDB" id="A0A0C2JC74"/>
<dbReference type="EMBL" id="JWZT01003446">
    <property type="protein sequence ID" value="KII66763.1"/>
    <property type="molecule type" value="Genomic_DNA"/>
</dbReference>
<evidence type="ECO:0000313" key="3">
    <source>
        <dbReference type="Proteomes" id="UP000031668"/>
    </source>
</evidence>
<evidence type="ECO:0000259" key="1">
    <source>
        <dbReference type="Pfam" id="PF12762"/>
    </source>
</evidence>
<name>A0A0C2JC74_THEKT</name>
<evidence type="ECO:0000313" key="2">
    <source>
        <dbReference type="EMBL" id="KII66763.1"/>
    </source>
</evidence>